<reference evidence="11" key="1">
    <citation type="submission" date="2016-10" db="EMBL/GenBank/DDBJ databases">
        <authorList>
            <person name="Varghese N."/>
            <person name="Submissions S."/>
        </authorList>
    </citation>
    <scope>NUCLEOTIDE SEQUENCE [LARGE SCALE GENOMIC DNA]</scope>
    <source>
        <strain evidence="11">DSM 18733</strain>
    </source>
</reference>
<dbReference type="PROSITE" id="PS51007">
    <property type="entry name" value="CYTC"/>
    <property type="match status" value="1"/>
</dbReference>
<keyword evidence="3 8" id="KW-0349">Heme</keyword>
<keyword evidence="7 8" id="KW-0408">Iron</keyword>
<dbReference type="SUPFAM" id="SSF50998">
    <property type="entry name" value="Quinoprotein alcohol dehydrogenase-like"/>
    <property type="match status" value="1"/>
</dbReference>
<dbReference type="InterPro" id="IPR009056">
    <property type="entry name" value="Cyt_c-like_dom"/>
</dbReference>
<dbReference type="Gene3D" id="2.140.10.10">
    <property type="entry name" value="Quinoprotein alcohol dehydrogenase-like superfamily"/>
    <property type="match status" value="2"/>
</dbReference>
<dbReference type="InterPro" id="IPR017511">
    <property type="entry name" value="PQQ_mDH"/>
</dbReference>
<keyword evidence="6" id="KW-0560">Oxidoreductase</keyword>
<dbReference type="GO" id="GO:0020037">
    <property type="term" value="F:heme binding"/>
    <property type="evidence" value="ECO:0007669"/>
    <property type="project" value="InterPro"/>
</dbReference>
<dbReference type="InterPro" id="IPR018391">
    <property type="entry name" value="PQQ_b-propeller_rpt"/>
</dbReference>
<sequence length="733" mass="80584">MKHPILTSLVIIFFLFNSCTDSNEKRNDHAGVNWPVYGGNNLGNRYSPLNQINAKNVQQLRVAWEYHTGENKVGERGFEIQCQPIIIDDVLYGTTPQLKVFAIKADTGSELWTFDPFKGTNPQYHANRGVSYWEDGGEKRILFTAGSYLYAVNAQTGQAIKSFGKGGRVDLHEGLGDNLPHDISKLFVIATSPGMVYKNTLMMGSRVSEFGDAAPGHIRAYDIVSGKIKWTFHTIPQPGEFGYETWTADAYKRIGGANNWSGMVLDSKRGVVYLGTGSPSVDFYGGDRHGTNLFANCILALDVETGKRVWHFQTIHHDLWDRDLSNPPNLIKVIHYGKEIEAVAQATKDGVIYVLDRDTGKPLFPVEERAVPSSGAMPGEKPWPTQPYPVKPKPFSRQFFAEEDINDMTADGYDFVKKRFKETRSGNKFIPPSSEGSLIFHIGGGAEWGGTAADPNGVLYVNANDMPWDLRMMDLASGIAHEKKERVTRGQALYLANCAACHGTALKGSGNKTYPSLLNIGQRFTKAEIQDIMNTGKGMMPSFQHISESKRNAIISFLMKEDGQMDVSDDLHNNVKLSEATTDSQKMFPYTAPYVNNGQVQFRTPAGYPAVKPPWGTLSAVDLNSGDFLWQVPLGEFPELKKHGVAPTGTENHGGPIVTAGGVLFIGATQDELFRAFDTKTGKILWEYKLPAGGFATPATYEAKGKQYVVIAAGGTKYGLKPGGSYIAFSLPD</sequence>
<dbReference type="STRING" id="407022.SAMN05661044_04487"/>
<evidence type="ECO:0000256" key="6">
    <source>
        <dbReference type="ARBA" id="ARBA00023002"/>
    </source>
</evidence>
<evidence type="ECO:0000313" key="11">
    <source>
        <dbReference type="Proteomes" id="UP000199421"/>
    </source>
</evidence>
<dbReference type="Pfam" id="PF13442">
    <property type="entry name" value="Cytochrome_CBB3"/>
    <property type="match status" value="1"/>
</dbReference>
<evidence type="ECO:0000256" key="5">
    <source>
        <dbReference type="ARBA" id="ARBA00022729"/>
    </source>
</evidence>
<protein>
    <submittedName>
        <fullName evidence="10">Quinoprotein glucose dehydrogenase</fullName>
    </submittedName>
</protein>
<gene>
    <name evidence="10" type="ORF">SAMN05661044_04487</name>
</gene>
<dbReference type="EMBL" id="FOAF01000008">
    <property type="protein sequence ID" value="SEM18423.1"/>
    <property type="molecule type" value="Genomic_DNA"/>
</dbReference>
<dbReference type="GO" id="GO:0008876">
    <property type="term" value="F:quinoprotein glucose dehydrogenase activity"/>
    <property type="evidence" value="ECO:0007669"/>
    <property type="project" value="TreeGrafter"/>
</dbReference>
<evidence type="ECO:0000256" key="8">
    <source>
        <dbReference type="PROSITE-ProRule" id="PRU00433"/>
    </source>
</evidence>
<dbReference type="SMART" id="SM00564">
    <property type="entry name" value="PQQ"/>
    <property type="match status" value="6"/>
</dbReference>
<dbReference type="CDD" id="cd10280">
    <property type="entry name" value="PQQ_mGDH"/>
    <property type="match status" value="1"/>
</dbReference>
<dbReference type="RefSeq" id="WP_093329208.1">
    <property type="nucleotide sequence ID" value="NZ_FOAF01000008.1"/>
</dbReference>
<keyword evidence="4 8" id="KW-0479">Metal-binding</keyword>
<dbReference type="SUPFAM" id="SSF46626">
    <property type="entry name" value="Cytochrome c"/>
    <property type="match status" value="1"/>
</dbReference>
<accession>A0A1H7WA80</accession>
<dbReference type="Proteomes" id="UP000199421">
    <property type="component" value="Unassembled WGS sequence"/>
</dbReference>
<dbReference type="PANTHER" id="PTHR32303:SF4">
    <property type="entry name" value="QUINOPROTEIN GLUCOSE DEHYDROGENASE"/>
    <property type="match status" value="1"/>
</dbReference>
<dbReference type="InterPro" id="IPR002372">
    <property type="entry name" value="PQQ_rpt_dom"/>
</dbReference>
<proteinExistence type="inferred from homology"/>
<dbReference type="InterPro" id="IPR011047">
    <property type="entry name" value="Quinoprotein_ADH-like_sf"/>
</dbReference>
<evidence type="ECO:0000256" key="4">
    <source>
        <dbReference type="ARBA" id="ARBA00022723"/>
    </source>
</evidence>
<dbReference type="GO" id="GO:0016020">
    <property type="term" value="C:membrane"/>
    <property type="evidence" value="ECO:0007669"/>
    <property type="project" value="InterPro"/>
</dbReference>
<feature type="domain" description="Cytochrome c" evidence="9">
    <location>
        <begin position="485"/>
        <end position="562"/>
    </location>
</feature>
<dbReference type="InterPro" id="IPR036909">
    <property type="entry name" value="Cyt_c-like_dom_sf"/>
</dbReference>
<dbReference type="AlphaFoldDB" id="A0A1H7WA80"/>
<comment type="cofactor">
    <cofactor evidence="1">
        <name>pyrroloquinoline quinone</name>
        <dbReference type="ChEBI" id="CHEBI:58442"/>
    </cofactor>
</comment>
<evidence type="ECO:0000256" key="7">
    <source>
        <dbReference type="ARBA" id="ARBA00023004"/>
    </source>
</evidence>
<dbReference type="PANTHER" id="PTHR32303">
    <property type="entry name" value="QUINOPROTEIN ALCOHOL DEHYDROGENASE (CYTOCHROME C)"/>
    <property type="match status" value="1"/>
</dbReference>
<evidence type="ECO:0000256" key="3">
    <source>
        <dbReference type="ARBA" id="ARBA00022617"/>
    </source>
</evidence>
<dbReference type="OrthoDB" id="9794322at2"/>
<keyword evidence="11" id="KW-1185">Reference proteome</keyword>
<name>A0A1H7WA80_OLID1</name>
<comment type="similarity">
    <text evidence="2">Belongs to the bacterial PQQ dehydrogenase family.</text>
</comment>
<dbReference type="Gene3D" id="1.10.760.10">
    <property type="entry name" value="Cytochrome c-like domain"/>
    <property type="match status" value="1"/>
</dbReference>
<dbReference type="GO" id="GO:0048038">
    <property type="term" value="F:quinone binding"/>
    <property type="evidence" value="ECO:0007669"/>
    <property type="project" value="InterPro"/>
</dbReference>
<organism evidence="10 11">
    <name type="scientific">Olivibacter domesticus</name>
    <name type="common">Pseudosphingobacterium domesticum</name>
    <dbReference type="NCBI Taxonomy" id="407022"/>
    <lineage>
        <taxon>Bacteria</taxon>
        <taxon>Pseudomonadati</taxon>
        <taxon>Bacteroidota</taxon>
        <taxon>Sphingobacteriia</taxon>
        <taxon>Sphingobacteriales</taxon>
        <taxon>Sphingobacteriaceae</taxon>
        <taxon>Olivibacter</taxon>
    </lineage>
</organism>
<evidence type="ECO:0000256" key="1">
    <source>
        <dbReference type="ARBA" id="ARBA00001931"/>
    </source>
</evidence>
<evidence type="ECO:0000259" key="9">
    <source>
        <dbReference type="PROSITE" id="PS51007"/>
    </source>
</evidence>
<dbReference type="Pfam" id="PF01011">
    <property type="entry name" value="PQQ"/>
    <property type="match status" value="2"/>
</dbReference>
<evidence type="ECO:0000256" key="2">
    <source>
        <dbReference type="ARBA" id="ARBA00008156"/>
    </source>
</evidence>
<evidence type="ECO:0000313" key="10">
    <source>
        <dbReference type="EMBL" id="SEM18423.1"/>
    </source>
</evidence>
<keyword evidence="5" id="KW-0732">Signal</keyword>
<dbReference type="GO" id="GO:0009055">
    <property type="term" value="F:electron transfer activity"/>
    <property type="evidence" value="ECO:0007669"/>
    <property type="project" value="InterPro"/>
</dbReference>
<dbReference type="GO" id="GO:0046872">
    <property type="term" value="F:metal ion binding"/>
    <property type="evidence" value="ECO:0007669"/>
    <property type="project" value="UniProtKB-KW"/>
</dbReference>